<organism evidence="8 9">
    <name type="scientific">Tilletiaria anomala (strain ATCC 24038 / CBS 436.72 / UBC 951)</name>
    <dbReference type="NCBI Taxonomy" id="1037660"/>
    <lineage>
        <taxon>Eukaryota</taxon>
        <taxon>Fungi</taxon>
        <taxon>Dikarya</taxon>
        <taxon>Basidiomycota</taxon>
        <taxon>Ustilaginomycotina</taxon>
        <taxon>Exobasidiomycetes</taxon>
        <taxon>Georgefischeriales</taxon>
        <taxon>Tilletiariaceae</taxon>
        <taxon>Tilletiaria</taxon>
    </lineage>
</organism>
<evidence type="ECO:0000256" key="4">
    <source>
        <dbReference type="ARBA" id="ARBA00023235"/>
    </source>
</evidence>
<dbReference type="InterPro" id="IPR044609">
    <property type="entry name" value="FKBP2/11"/>
</dbReference>
<dbReference type="Pfam" id="PF00254">
    <property type="entry name" value="FKBP_C"/>
    <property type="match status" value="1"/>
</dbReference>
<dbReference type="STRING" id="1037660.A0A066WFS6"/>
<evidence type="ECO:0000256" key="2">
    <source>
        <dbReference type="ARBA" id="ARBA00013194"/>
    </source>
</evidence>
<dbReference type="GeneID" id="25264019"/>
<accession>A0A066WFS6</accession>
<reference evidence="8 9" key="1">
    <citation type="submission" date="2014-05" db="EMBL/GenBank/DDBJ databases">
        <title>Draft genome sequence of a rare smut relative, Tilletiaria anomala UBC 951.</title>
        <authorList>
            <consortium name="DOE Joint Genome Institute"/>
            <person name="Toome M."/>
            <person name="Kuo A."/>
            <person name="Henrissat B."/>
            <person name="Lipzen A."/>
            <person name="Tritt A."/>
            <person name="Yoshinaga Y."/>
            <person name="Zane M."/>
            <person name="Barry K."/>
            <person name="Grigoriev I.V."/>
            <person name="Spatafora J.W."/>
            <person name="Aimea M.C."/>
        </authorList>
    </citation>
    <scope>NUCLEOTIDE SEQUENCE [LARGE SCALE GENOMIC DNA]</scope>
    <source>
        <strain evidence="8 9">UBC 951</strain>
    </source>
</reference>
<dbReference type="EC" id="5.2.1.8" evidence="2 5"/>
<feature type="signal peptide" evidence="6">
    <location>
        <begin position="1"/>
        <end position="23"/>
    </location>
</feature>
<evidence type="ECO:0000256" key="6">
    <source>
        <dbReference type="SAM" id="SignalP"/>
    </source>
</evidence>
<dbReference type="PROSITE" id="PS50059">
    <property type="entry name" value="FKBP_PPIASE"/>
    <property type="match status" value="1"/>
</dbReference>
<comment type="catalytic activity">
    <reaction evidence="1 5">
        <text>[protein]-peptidylproline (omega=180) = [protein]-peptidylproline (omega=0)</text>
        <dbReference type="Rhea" id="RHEA:16237"/>
        <dbReference type="Rhea" id="RHEA-COMP:10747"/>
        <dbReference type="Rhea" id="RHEA-COMP:10748"/>
        <dbReference type="ChEBI" id="CHEBI:83833"/>
        <dbReference type="ChEBI" id="CHEBI:83834"/>
        <dbReference type="EC" id="5.2.1.8"/>
    </reaction>
</comment>
<dbReference type="InterPro" id="IPR001179">
    <property type="entry name" value="PPIase_FKBP_dom"/>
</dbReference>
<evidence type="ECO:0000256" key="1">
    <source>
        <dbReference type="ARBA" id="ARBA00000971"/>
    </source>
</evidence>
<protein>
    <recommendedName>
        <fullName evidence="2 5">peptidylprolyl isomerase</fullName>
        <ecNumber evidence="2 5">5.2.1.8</ecNumber>
    </recommendedName>
</protein>
<dbReference type="InterPro" id="IPR046357">
    <property type="entry name" value="PPIase_dom_sf"/>
</dbReference>
<evidence type="ECO:0000313" key="9">
    <source>
        <dbReference type="Proteomes" id="UP000027361"/>
    </source>
</evidence>
<keyword evidence="4 5" id="KW-0413">Isomerase</keyword>
<dbReference type="OrthoDB" id="1902587at2759"/>
<comment type="caution">
    <text evidence="8">The sequence shown here is derived from an EMBL/GenBank/DDBJ whole genome shotgun (WGS) entry which is preliminary data.</text>
</comment>
<evidence type="ECO:0000256" key="3">
    <source>
        <dbReference type="ARBA" id="ARBA00023110"/>
    </source>
</evidence>
<dbReference type="HOGENOM" id="CLU_013615_8_2_1"/>
<keyword evidence="3 5" id="KW-0697">Rotamase</keyword>
<name>A0A066WFS6_TILAU</name>
<gene>
    <name evidence="8" type="ORF">K437DRAFT_254934</name>
</gene>
<dbReference type="PANTHER" id="PTHR45779">
    <property type="entry name" value="PEPTIDYLPROLYL ISOMERASE"/>
    <property type="match status" value="1"/>
</dbReference>
<dbReference type="InParanoid" id="A0A066WFS6"/>
<dbReference type="Gene3D" id="3.10.50.40">
    <property type="match status" value="1"/>
</dbReference>
<evidence type="ECO:0000259" key="7">
    <source>
        <dbReference type="PROSITE" id="PS50059"/>
    </source>
</evidence>
<dbReference type="PANTHER" id="PTHR45779:SF7">
    <property type="entry name" value="PEPTIDYLPROLYL ISOMERASE"/>
    <property type="match status" value="1"/>
</dbReference>
<dbReference type="OMA" id="VHMHYTG"/>
<feature type="chain" id="PRO_5001633778" description="peptidylprolyl isomerase" evidence="6">
    <location>
        <begin position="24"/>
        <end position="154"/>
    </location>
</feature>
<feature type="domain" description="PPIase FKBP-type" evidence="7">
    <location>
        <begin position="51"/>
        <end position="138"/>
    </location>
</feature>
<keyword evidence="9" id="KW-1185">Reference proteome</keyword>
<dbReference type="AlphaFoldDB" id="A0A066WFS6"/>
<dbReference type="RefSeq" id="XP_013244679.1">
    <property type="nucleotide sequence ID" value="XM_013389225.1"/>
</dbReference>
<proteinExistence type="predicted"/>
<evidence type="ECO:0000256" key="5">
    <source>
        <dbReference type="PROSITE-ProRule" id="PRU00277"/>
    </source>
</evidence>
<dbReference type="FunFam" id="3.10.50.40:FF:000006">
    <property type="entry name" value="Peptidyl-prolyl cis-trans isomerase"/>
    <property type="match status" value="1"/>
</dbReference>
<dbReference type="SUPFAM" id="SSF54534">
    <property type="entry name" value="FKBP-like"/>
    <property type="match status" value="1"/>
</dbReference>
<dbReference type="GO" id="GO:0003755">
    <property type="term" value="F:peptidyl-prolyl cis-trans isomerase activity"/>
    <property type="evidence" value="ECO:0007669"/>
    <property type="project" value="UniProtKB-KW"/>
</dbReference>
<dbReference type="Proteomes" id="UP000027361">
    <property type="component" value="Unassembled WGS sequence"/>
</dbReference>
<evidence type="ECO:0000313" key="8">
    <source>
        <dbReference type="EMBL" id="KDN51343.1"/>
    </source>
</evidence>
<dbReference type="EMBL" id="JMSN01000017">
    <property type="protein sequence ID" value="KDN51343.1"/>
    <property type="molecule type" value="Genomic_DNA"/>
</dbReference>
<sequence length="154" mass="16343">MKRSMLLSTLTLGLVGLAGSALAAKEPPTTLQIGVTQRVPDAECKIKSQNGDKLSMHYTGKLWDGKQFDSSVGRGPFDFVIGSGQVIKGWEQGLLDMCIGEKRKLKIPPHLGYGDRGAGGAIPGGATLVFDVELLDILGPRAAALKESHSKDEL</sequence>
<keyword evidence="6" id="KW-0732">Signal</keyword>
<dbReference type="GO" id="GO:0005783">
    <property type="term" value="C:endoplasmic reticulum"/>
    <property type="evidence" value="ECO:0007669"/>
    <property type="project" value="TreeGrafter"/>
</dbReference>